<sequence length="490" mass="53973">MNPIRSVKVAIVGAGIAGLSALKIVKQFTDDFVVIDQGPLGTTSARSGCMPSKALTEAANVFHNRHFLPELGISGTRQLQIEPKEVLKRVRLLRDRFIYSPTHAVQQLGDRFILGQASFVTTAPNKPLNISVGSQQIYAEKVIIATGSTPIVPIRWQRFGNRILTSETLFEQETLPDNIVVVGLGRIGLELGLALSRLGSQVTGIEASECIGGISDPEIQYWAQEMFSTELTMYTGKEADLFEEADQLVVQLTGTSTRIEPVEKVLVAMGRKPALDALNLHHIGIEFNSQGLPIINPDTLEACIPNCTNSGIYIVGDANGQRALSHESADEGRIAAFHALAQYRSHGQNNHNAQYQRRVPIHITFTDPQIAYFGLRYEQLDLERTAIGSADFSFQSRALIMGCNKGLVRLYADRQTRCLLGGEMLVPRAEHFAFELACCVHNKMTIDEIAHLPFYHPTMEEGLRTALYALSTDLGETKPEQFLGLQAVFD</sequence>
<feature type="domain" description="FAD/NAD(P)-binding" evidence="7">
    <location>
        <begin position="8"/>
        <end position="332"/>
    </location>
</feature>
<dbReference type="STRING" id="64969.SAMN02745127_00563"/>
<dbReference type="InterPro" id="IPR023753">
    <property type="entry name" value="FAD/NAD-binding_dom"/>
</dbReference>
<dbReference type="Proteomes" id="UP000191418">
    <property type="component" value="Unassembled WGS sequence"/>
</dbReference>
<dbReference type="Pfam" id="PF02852">
    <property type="entry name" value="Pyr_redox_dim"/>
    <property type="match status" value="1"/>
</dbReference>
<comment type="cofactor">
    <cofactor evidence="5">
        <name>FAD</name>
        <dbReference type="ChEBI" id="CHEBI:57692"/>
    </cofactor>
    <text evidence="5">Binds 1 FAD per subunit.</text>
</comment>
<keyword evidence="5" id="KW-0520">NAD</keyword>
<dbReference type="PRINTS" id="PR00411">
    <property type="entry name" value="PNDRDTASEI"/>
</dbReference>
<evidence type="ECO:0000256" key="4">
    <source>
        <dbReference type="PIRSR" id="PIRSR000350-2"/>
    </source>
</evidence>
<feature type="active site" description="Proton acceptor" evidence="4">
    <location>
        <position position="456"/>
    </location>
</feature>
<organism evidence="8 9">
    <name type="scientific">Oceanospirillum multiglobuliferum</name>
    <dbReference type="NCBI Taxonomy" id="64969"/>
    <lineage>
        <taxon>Bacteria</taxon>
        <taxon>Pseudomonadati</taxon>
        <taxon>Pseudomonadota</taxon>
        <taxon>Gammaproteobacteria</taxon>
        <taxon>Oceanospirillales</taxon>
        <taxon>Oceanospirillaceae</taxon>
        <taxon>Oceanospirillum</taxon>
    </lineage>
</organism>
<dbReference type="AlphaFoldDB" id="A0A1T4LX31"/>
<keyword evidence="3 5" id="KW-0274">FAD</keyword>
<keyword evidence="2" id="KW-0285">Flavoprotein</keyword>
<evidence type="ECO:0000313" key="9">
    <source>
        <dbReference type="Proteomes" id="UP000191418"/>
    </source>
</evidence>
<dbReference type="SUPFAM" id="SSF51905">
    <property type="entry name" value="FAD/NAD(P)-binding domain"/>
    <property type="match status" value="1"/>
</dbReference>
<dbReference type="OrthoDB" id="9800167at2"/>
<dbReference type="NCBIfam" id="NF004939">
    <property type="entry name" value="PRK06292.1-1"/>
    <property type="match status" value="1"/>
</dbReference>
<dbReference type="PANTHER" id="PTHR43014">
    <property type="entry name" value="MERCURIC REDUCTASE"/>
    <property type="match status" value="1"/>
</dbReference>
<dbReference type="Pfam" id="PF07992">
    <property type="entry name" value="Pyr_redox_2"/>
    <property type="match status" value="1"/>
</dbReference>
<keyword evidence="9" id="KW-1185">Reference proteome</keyword>
<feature type="domain" description="Pyridine nucleotide-disulphide oxidoreductase dimerisation" evidence="6">
    <location>
        <begin position="363"/>
        <end position="466"/>
    </location>
</feature>
<reference evidence="8 9" key="1">
    <citation type="submission" date="2017-01" db="EMBL/GenBank/DDBJ databases">
        <title>Genome Sequencing of a Marine Spirillum, Oceanospirillum multiglobuliferum ATCC 33336, from Japan.</title>
        <authorList>
            <person name="Carney J.G."/>
            <person name="Trachtenberg A.M."/>
            <person name="Rheaume B.A."/>
            <person name="Linnane J.D."/>
            <person name="Pitts N.L."/>
            <person name="Mykles D.L."/>
            <person name="Maclea K.S."/>
        </authorList>
    </citation>
    <scope>NUCLEOTIDE SEQUENCE [LARGE SCALE GENOMIC DNA]</scope>
    <source>
        <strain evidence="8 9">ATCC 33336</strain>
    </source>
</reference>
<comment type="similarity">
    <text evidence="1">Belongs to the class-I pyridine nucleotide-disulfide oxidoreductase family.</text>
</comment>
<dbReference type="Gene3D" id="3.30.390.30">
    <property type="match status" value="1"/>
</dbReference>
<keyword evidence="5" id="KW-0547">Nucleotide-binding</keyword>
<evidence type="ECO:0000256" key="1">
    <source>
        <dbReference type="ARBA" id="ARBA00007532"/>
    </source>
</evidence>
<feature type="binding site" evidence="5">
    <location>
        <position position="270"/>
    </location>
    <ligand>
        <name>NAD(+)</name>
        <dbReference type="ChEBI" id="CHEBI:57540"/>
    </ligand>
</feature>
<accession>A0A1T4LX31</accession>
<dbReference type="GO" id="GO:0050660">
    <property type="term" value="F:flavin adenine dinucleotide binding"/>
    <property type="evidence" value="ECO:0007669"/>
    <property type="project" value="TreeGrafter"/>
</dbReference>
<evidence type="ECO:0000256" key="2">
    <source>
        <dbReference type="ARBA" id="ARBA00022630"/>
    </source>
</evidence>
<feature type="binding site" evidence="5">
    <location>
        <begin position="183"/>
        <end position="190"/>
    </location>
    <ligand>
        <name>NAD(+)</name>
        <dbReference type="ChEBI" id="CHEBI:57540"/>
    </ligand>
</feature>
<dbReference type="PANTHER" id="PTHR43014:SF4">
    <property type="entry name" value="PYRIDINE NUCLEOTIDE-DISULFIDE OXIDOREDUCTASE RCLA-RELATED"/>
    <property type="match status" value="1"/>
</dbReference>
<feature type="binding site" evidence="5">
    <location>
        <position position="53"/>
    </location>
    <ligand>
        <name>FAD</name>
        <dbReference type="ChEBI" id="CHEBI:57692"/>
    </ligand>
</feature>
<dbReference type="GO" id="GO:0003955">
    <property type="term" value="F:NAD(P)H dehydrogenase (quinone) activity"/>
    <property type="evidence" value="ECO:0007669"/>
    <property type="project" value="TreeGrafter"/>
</dbReference>
<proteinExistence type="inferred from homology"/>
<feature type="binding site" evidence="5">
    <location>
        <position position="317"/>
    </location>
    <ligand>
        <name>FAD</name>
        <dbReference type="ChEBI" id="CHEBI:57692"/>
    </ligand>
</feature>
<feature type="binding site" evidence="5">
    <location>
        <position position="206"/>
    </location>
    <ligand>
        <name>NAD(+)</name>
        <dbReference type="ChEBI" id="CHEBI:57540"/>
    </ligand>
</feature>
<dbReference type="Gene3D" id="3.50.50.60">
    <property type="entry name" value="FAD/NAD(P)-binding domain"/>
    <property type="match status" value="2"/>
</dbReference>
<protein>
    <submittedName>
        <fullName evidence="8">Dihydrolipoyl dehydrogenase</fullName>
    </submittedName>
</protein>
<gene>
    <name evidence="8" type="ORF">BTE48_05005</name>
</gene>
<dbReference type="InterPro" id="IPR036188">
    <property type="entry name" value="FAD/NAD-bd_sf"/>
</dbReference>
<dbReference type="SUPFAM" id="SSF55424">
    <property type="entry name" value="FAD/NAD-linked reductases, dimerisation (C-terminal) domain"/>
    <property type="match status" value="1"/>
</dbReference>
<comment type="caution">
    <text evidence="8">The sequence shown here is derived from an EMBL/GenBank/DDBJ whole genome shotgun (WGS) entry which is preliminary data.</text>
</comment>
<evidence type="ECO:0000259" key="6">
    <source>
        <dbReference type="Pfam" id="PF02852"/>
    </source>
</evidence>
<evidence type="ECO:0000313" key="8">
    <source>
        <dbReference type="EMBL" id="OPX56331.1"/>
    </source>
</evidence>
<feature type="binding site" evidence="5">
    <location>
        <begin position="146"/>
        <end position="148"/>
    </location>
    <ligand>
        <name>FAD</name>
        <dbReference type="ChEBI" id="CHEBI:57692"/>
    </ligand>
</feature>
<dbReference type="InterPro" id="IPR016156">
    <property type="entry name" value="FAD/NAD-linked_Rdtase_dimer_sf"/>
</dbReference>
<dbReference type="RefSeq" id="WP_078744175.1">
    <property type="nucleotide sequence ID" value="NZ_FUXG01000003.1"/>
</dbReference>
<dbReference type="PRINTS" id="PR00368">
    <property type="entry name" value="FADPNR"/>
</dbReference>
<dbReference type="EMBL" id="MTSM01000004">
    <property type="protein sequence ID" value="OPX56331.1"/>
    <property type="molecule type" value="Genomic_DNA"/>
</dbReference>
<evidence type="ECO:0000256" key="5">
    <source>
        <dbReference type="PIRSR" id="PIRSR000350-3"/>
    </source>
</evidence>
<evidence type="ECO:0000256" key="3">
    <source>
        <dbReference type="ARBA" id="ARBA00022827"/>
    </source>
</evidence>
<dbReference type="InterPro" id="IPR001100">
    <property type="entry name" value="Pyr_nuc-diS_OxRdtase"/>
</dbReference>
<dbReference type="PIRSF" id="PIRSF000350">
    <property type="entry name" value="Mercury_reductase_MerA"/>
    <property type="match status" value="1"/>
</dbReference>
<evidence type="ECO:0000259" key="7">
    <source>
        <dbReference type="Pfam" id="PF07992"/>
    </source>
</evidence>
<name>A0A1T4LX31_9GAMM</name>
<dbReference type="InterPro" id="IPR004099">
    <property type="entry name" value="Pyr_nucl-diS_OxRdtase_dimer"/>
</dbReference>